<protein>
    <recommendedName>
        <fullName evidence="4">Permease</fullName>
    </recommendedName>
</protein>
<evidence type="ECO:0008006" key="4">
    <source>
        <dbReference type="Google" id="ProtNLM"/>
    </source>
</evidence>
<evidence type="ECO:0000313" key="3">
    <source>
        <dbReference type="Proteomes" id="UP001202402"/>
    </source>
</evidence>
<name>A0ABS9RA14_9FIRM</name>
<feature type="transmembrane region" description="Helical" evidence="1">
    <location>
        <begin position="6"/>
        <end position="21"/>
    </location>
</feature>
<evidence type="ECO:0000313" key="2">
    <source>
        <dbReference type="EMBL" id="MCH4286510.1"/>
    </source>
</evidence>
<evidence type="ECO:0000256" key="1">
    <source>
        <dbReference type="SAM" id="Phobius"/>
    </source>
</evidence>
<accession>A0ABS9RA14</accession>
<feature type="transmembrane region" description="Helical" evidence="1">
    <location>
        <begin position="42"/>
        <end position="62"/>
    </location>
</feature>
<proteinExistence type="predicted"/>
<keyword evidence="1" id="KW-1133">Transmembrane helix</keyword>
<keyword evidence="3" id="KW-1185">Reference proteome</keyword>
<keyword evidence="1" id="KW-0812">Transmembrane</keyword>
<sequence length="103" mass="11408">MNTIFVILMYVISAMLLVISFQKDRKKTKQAIHKAWKMFMKVLPQFISIILVVGLLLAMITPETIRSIIGTESGFMGMLMAALLGAITLVPVLVAFPITAQLL</sequence>
<dbReference type="Proteomes" id="UP001202402">
    <property type="component" value="Unassembled WGS sequence"/>
</dbReference>
<organism evidence="2 3">
    <name type="scientific">Amedibacillus hominis</name>
    <dbReference type="NCBI Taxonomy" id="2897776"/>
    <lineage>
        <taxon>Bacteria</taxon>
        <taxon>Bacillati</taxon>
        <taxon>Bacillota</taxon>
        <taxon>Erysipelotrichia</taxon>
        <taxon>Erysipelotrichales</taxon>
        <taxon>Erysipelotrichaceae</taxon>
        <taxon>Amedibacillus</taxon>
    </lineage>
</organism>
<dbReference type="EMBL" id="JAKVPQ010000013">
    <property type="protein sequence ID" value="MCH4286510.1"/>
    <property type="molecule type" value="Genomic_DNA"/>
</dbReference>
<comment type="caution">
    <text evidence="2">The sequence shown here is derived from an EMBL/GenBank/DDBJ whole genome shotgun (WGS) entry which is preliminary data.</text>
</comment>
<dbReference type="RefSeq" id="WP_199483576.1">
    <property type="nucleotide sequence ID" value="NZ_JAKVPQ010000013.1"/>
</dbReference>
<reference evidence="2 3" key="1">
    <citation type="submission" date="2022-02" db="EMBL/GenBank/DDBJ databases">
        <title>Genome of Erysipelotrichaceae sp. nov. NSJ-176 isolated from human feces.</title>
        <authorList>
            <person name="Abdugheni R."/>
        </authorList>
    </citation>
    <scope>NUCLEOTIDE SEQUENCE [LARGE SCALE GENOMIC DNA]</scope>
    <source>
        <strain evidence="2 3">NSJ-176</strain>
    </source>
</reference>
<gene>
    <name evidence="2" type="ORF">LQE99_15435</name>
</gene>
<feature type="transmembrane region" description="Helical" evidence="1">
    <location>
        <begin position="74"/>
        <end position="98"/>
    </location>
</feature>
<keyword evidence="1" id="KW-0472">Membrane</keyword>